<name>B9ER92_PROMM</name>
<evidence type="ECO:0000313" key="2">
    <source>
        <dbReference type="Proteomes" id="UP000001423"/>
    </source>
</evidence>
<dbReference type="KEGG" id="pmt:PMT_2386"/>
<dbReference type="AlphaFoldDB" id="B9ER92"/>
<gene>
    <name evidence="1" type="ordered locus">PMT_2386</name>
</gene>
<dbReference type="Proteomes" id="UP000001423">
    <property type="component" value="Chromosome"/>
</dbReference>
<reference evidence="1 2" key="1">
    <citation type="journal article" date="2003" name="Nature">
        <title>Genome divergence in two Prochlorococcus ecotypes reflects oceanic niche differentiation.</title>
        <authorList>
            <person name="Rocap G."/>
            <person name="Larimer F.W."/>
            <person name="Lamerdin J.E."/>
            <person name="Malfatti S."/>
            <person name="Chain P."/>
            <person name="Ahlgren N.A."/>
            <person name="Arellano A."/>
            <person name="Coleman M."/>
            <person name="Hauser L."/>
            <person name="Hess W.R."/>
            <person name="Johnson Z.I."/>
            <person name="Land M.L."/>
            <person name="Lindell D."/>
            <person name="Post A.F."/>
            <person name="Regala W."/>
            <person name="Shah M."/>
            <person name="Shaw S.L."/>
            <person name="Steglich C."/>
            <person name="Sullivan M.B."/>
            <person name="Ting C.S."/>
            <person name="Tolonen A."/>
            <person name="Webb E.A."/>
            <person name="Zinser E.R."/>
            <person name="Chisholm S.W."/>
        </authorList>
    </citation>
    <scope>NUCLEOTIDE SEQUENCE [LARGE SCALE GENOMIC DNA]</scope>
    <source>
        <strain evidence="2">MIT 9313</strain>
    </source>
</reference>
<sequence>MWFYSRYVFASLSPNHFIDRASLVSKKRYQLAFTAFYSLTVIKQACDLSVNHI</sequence>
<dbReference type="HOGENOM" id="CLU_3065035_0_0_3"/>
<protein>
    <submittedName>
        <fullName evidence="1">Uncharacterized protein</fullName>
    </submittedName>
</protein>
<proteinExistence type="predicted"/>
<dbReference type="EMBL" id="BX548175">
    <property type="protein sequence ID" value="CAX31904.1"/>
    <property type="molecule type" value="Genomic_DNA"/>
</dbReference>
<keyword evidence="2" id="KW-1185">Reference proteome</keyword>
<evidence type="ECO:0000313" key="1">
    <source>
        <dbReference type="EMBL" id="CAX31904.1"/>
    </source>
</evidence>
<organism evidence="1 2">
    <name type="scientific">Prochlorococcus marinus (strain MIT 9313)</name>
    <dbReference type="NCBI Taxonomy" id="74547"/>
    <lineage>
        <taxon>Bacteria</taxon>
        <taxon>Bacillati</taxon>
        <taxon>Cyanobacteriota</taxon>
        <taxon>Cyanophyceae</taxon>
        <taxon>Synechococcales</taxon>
        <taxon>Prochlorococcaceae</taxon>
        <taxon>Prochlorococcus</taxon>
    </lineage>
</organism>
<accession>B9ER92</accession>